<keyword evidence="16" id="KW-1185">Reference proteome</keyword>
<dbReference type="EC" id="3.1.3.48" evidence="4"/>
<dbReference type="Pfam" id="PF08736">
    <property type="entry name" value="FA"/>
    <property type="match status" value="1"/>
</dbReference>
<reference evidence="15" key="2">
    <citation type="submission" date="2022-10" db="EMBL/GenBank/DDBJ databases">
        <authorList>
            <consortium name="ENA_rothamsted_submissions"/>
            <consortium name="culmorum"/>
            <person name="King R."/>
        </authorList>
    </citation>
    <scope>NUCLEOTIDE SEQUENCE</scope>
</reference>
<dbReference type="EMBL" id="OU895877">
    <property type="protein sequence ID" value="CAG9800622.1"/>
    <property type="molecule type" value="Genomic_DNA"/>
</dbReference>
<dbReference type="InterPro" id="IPR016130">
    <property type="entry name" value="Tyr_Pase_AS"/>
</dbReference>
<dbReference type="SUPFAM" id="SSF50729">
    <property type="entry name" value="PH domain-like"/>
    <property type="match status" value="1"/>
</dbReference>
<dbReference type="PROSITE" id="PS50056">
    <property type="entry name" value="TYR_PHOSPHATASE_2"/>
    <property type="match status" value="1"/>
</dbReference>
<dbReference type="InterPro" id="IPR019748">
    <property type="entry name" value="FERM_central"/>
</dbReference>
<evidence type="ECO:0000256" key="10">
    <source>
        <dbReference type="SAM" id="MobiDB-lite"/>
    </source>
</evidence>
<evidence type="ECO:0000256" key="5">
    <source>
        <dbReference type="ARBA" id="ARBA00022490"/>
    </source>
</evidence>
<evidence type="ECO:0000256" key="9">
    <source>
        <dbReference type="ARBA" id="ARBA00023212"/>
    </source>
</evidence>
<dbReference type="InterPro" id="IPR011993">
    <property type="entry name" value="PH-like_dom_sf"/>
</dbReference>
<feature type="domain" description="PDZ" evidence="14">
    <location>
        <begin position="454"/>
        <end position="524"/>
    </location>
</feature>
<dbReference type="InterPro" id="IPR000387">
    <property type="entry name" value="Tyr_Pase_dom"/>
</dbReference>
<dbReference type="AlphaFoldDB" id="A0A9N9RP77"/>
<gene>
    <name evidence="15" type="ORF">CHIRRI_LOCUS3562</name>
</gene>
<dbReference type="InterPro" id="IPR014847">
    <property type="entry name" value="FA"/>
</dbReference>
<protein>
    <recommendedName>
        <fullName evidence="4">protein-tyrosine-phosphatase</fullName>
        <ecNumber evidence="4">3.1.3.48</ecNumber>
    </recommendedName>
</protein>
<dbReference type="CDD" id="cd13189">
    <property type="entry name" value="FERM_C_PTPN4_PTPN3_like"/>
    <property type="match status" value="1"/>
</dbReference>
<dbReference type="InterPro" id="IPR041783">
    <property type="entry name" value="PTPN3/4_FERM_C"/>
</dbReference>
<keyword evidence="8" id="KW-0965">Cell junction</keyword>
<proteinExistence type="inferred from homology"/>
<dbReference type="GO" id="GO:0009887">
    <property type="term" value="P:animal organ morphogenesis"/>
    <property type="evidence" value="ECO:0007669"/>
    <property type="project" value="UniProtKB-ARBA"/>
</dbReference>
<dbReference type="Proteomes" id="UP001153620">
    <property type="component" value="Chromosome 1"/>
</dbReference>
<dbReference type="Gene3D" id="3.90.190.10">
    <property type="entry name" value="Protein tyrosine phosphatase superfamily"/>
    <property type="match status" value="1"/>
</dbReference>
<dbReference type="InterPro" id="IPR003595">
    <property type="entry name" value="Tyr_Pase_cat"/>
</dbReference>
<dbReference type="Gene3D" id="2.30.42.10">
    <property type="match status" value="1"/>
</dbReference>
<dbReference type="InterPro" id="IPR018979">
    <property type="entry name" value="FERM_N"/>
</dbReference>
<dbReference type="Pfam" id="PF09379">
    <property type="entry name" value="FERM_N"/>
    <property type="match status" value="1"/>
</dbReference>
<dbReference type="Gene3D" id="3.10.20.90">
    <property type="entry name" value="Phosphatidylinositol 3-kinase Catalytic Subunit, Chain A, domain 1"/>
    <property type="match status" value="1"/>
</dbReference>
<dbReference type="FunFam" id="2.30.29.30:FF:000002">
    <property type="entry name" value="Band 4.1-like protein 5 isoform 1"/>
    <property type="match status" value="1"/>
</dbReference>
<dbReference type="InterPro" id="IPR000242">
    <property type="entry name" value="PTP_cat"/>
</dbReference>
<dbReference type="PRINTS" id="PR00935">
    <property type="entry name" value="BAND41"/>
</dbReference>
<dbReference type="SMART" id="SM01195">
    <property type="entry name" value="FA"/>
    <property type="match status" value="1"/>
</dbReference>
<dbReference type="GO" id="GO:0016020">
    <property type="term" value="C:membrane"/>
    <property type="evidence" value="ECO:0007669"/>
    <property type="project" value="UniProtKB-ARBA"/>
</dbReference>
<dbReference type="PANTHER" id="PTHR45706:SF4">
    <property type="entry name" value="TYROSINE-PROTEIN PHOSPHATASE"/>
    <property type="match status" value="1"/>
</dbReference>
<dbReference type="InterPro" id="IPR014352">
    <property type="entry name" value="FERM/acyl-CoA-bd_prot_sf"/>
</dbReference>
<sequence length="926" mass="105532">MFEKFRFGSYRIDDSELANSKKNNLKLNSVLVNCLDGSKLTCQIDKKAKGCELLEKVFNHLEISERDYFGLKICKSEYERWLDPSKNFRKLWVKETKGHVGSPTLEFRVKFFPADPSRLQEYTRYQFYLQIKQDIWHGRLPVSLHTACLLASFQVQSELGDFNAEENVEGYLSDLQLLVEQNEENERQISELHKLHRGQLPADAECNYLEHAKRLDQYGIDFHDATDSSGKEIKLGVSSIGLLVYSNELRINTFSWSKMTKVSFKRKEFFIQLRREPSESYDTLLGFNMASHKRAKILWQSCVEHHSFFRLQKPHRPNRFALLGSKFRYSGRTELQAVQESKDRIKLTKTFIRSPSRRTIGSPTLNGLSDSNGTSNGKLSFTKNRSHDNKITVTDSKSPRKAWDQATAGDSESSEIIDRSARFDSSVPAIFDSPPAYETSEITQKFLEEEGLVAIRLYADEQGHYGFNVKGGKNSDKHIFVSRVAHNTPAYNSKICENDQVIMINGRNVSNLKHDQVVSLIRNSRETNDGELNLIIKPNALEDASLVEEPLYQYVPEDQSQFRNSQHSFLTGSSEANLFPQSLLLLSDGIASGALFQQYEQLYRKNNDLAITEARKPDNASKNRYRDISPYDCTRVILLGNEDGDYINANYINMEIPNGKINRYIAAQGPLATTVKDFWRMVQQESSHLIVMLTTVMERGRVKCHQYWPSCNEILDMGDTFTVKCLNETADSTGSFVDRNLIMIDGKTGESRTIQHMQYLAWPDHGVPSDPKLFLDFTERVRLARNRTLLHEIEETLKQVRLKDADENGGLDGERKNYENGESPCDLPPSTSVHQCISAANPPIIIHCSAGIGRTGVLILMDTALALMEAREPVYPLDIVQAMRDQRASMVQNVGQYKFVCECIIEAYNKMLDDEDTKTISANEST</sequence>
<dbReference type="SUPFAM" id="SSF54236">
    <property type="entry name" value="Ubiquitin-like"/>
    <property type="match status" value="1"/>
</dbReference>
<evidence type="ECO:0000259" key="13">
    <source>
        <dbReference type="PROSITE" id="PS50057"/>
    </source>
</evidence>
<evidence type="ECO:0000313" key="15">
    <source>
        <dbReference type="EMBL" id="CAG9800622.1"/>
    </source>
</evidence>
<dbReference type="SUPFAM" id="SSF50156">
    <property type="entry name" value="PDZ domain-like"/>
    <property type="match status" value="1"/>
</dbReference>
<evidence type="ECO:0000256" key="1">
    <source>
        <dbReference type="ARBA" id="ARBA00004245"/>
    </source>
</evidence>
<keyword evidence="5" id="KW-0963">Cytoplasm</keyword>
<evidence type="ECO:0000313" key="16">
    <source>
        <dbReference type="Proteomes" id="UP001153620"/>
    </source>
</evidence>
<dbReference type="Pfam" id="PF00102">
    <property type="entry name" value="Y_phosphatase"/>
    <property type="match status" value="2"/>
</dbReference>
<feature type="compositionally biased region" description="Polar residues" evidence="10">
    <location>
        <begin position="356"/>
        <end position="383"/>
    </location>
</feature>
<dbReference type="GO" id="GO:0048666">
    <property type="term" value="P:neuron development"/>
    <property type="evidence" value="ECO:0007669"/>
    <property type="project" value="UniProtKB-ARBA"/>
</dbReference>
<evidence type="ECO:0000256" key="7">
    <source>
        <dbReference type="ARBA" id="ARBA00022912"/>
    </source>
</evidence>
<dbReference type="Pfam" id="PF09380">
    <property type="entry name" value="FERM_C"/>
    <property type="match status" value="1"/>
</dbReference>
<dbReference type="InterPro" id="IPR036034">
    <property type="entry name" value="PDZ_sf"/>
</dbReference>
<dbReference type="InterPro" id="IPR019749">
    <property type="entry name" value="Band_41_domain"/>
</dbReference>
<dbReference type="SMART" id="SM00228">
    <property type="entry name" value="PDZ"/>
    <property type="match status" value="1"/>
</dbReference>
<evidence type="ECO:0000256" key="2">
    <source>
        <dbReference type="ARBA" id="ARBA00004282"/>
    </source>
</evidence>
<evidence type="ECO:0000256" key="8">
    <source>
        <dbReference type="ARBA" id="ARBA00022949"/>
    </source>
</evidence>
<dbReference type="FunFam" id="1.20.80.10:FF:000003">
    <property type="entry name" value="Tyrosine-protein phosphatase non-receptor type 4"/>
    <property type="match status" value="1"/>
</dbReference>
<dbReference type="InterPro" id="IPR001478">
    <property type="entry name" value="PDZ"/>
</dbReference>
<keyword evidence="9" id="KW-0206">Cytoskeleton</keyword>
<dbReference type="SMART" id="SM00295">
    <property type="entry name" value="B41"/>
    <property type="match status" value="1"/>
</dbReference>
<comment type="similarity">
    <text evidence="3">Belongs to the protein-tyrosine phosphatase family. Non-receptor class subfamily.</text>
</comment>
<dbReference type="GO" id="GO:0071944">
    <property type="term" value="C:cell periphery"/>
    <property type="evidence" value="ECO:0007669"/>
    <property type="project" value="UniProtKB-ARBA"/>
</dbReference>
<feature type="compositionally biased region" description="Basic and acidic residues" evidence="10">
    <location>
        <begin position="806"/>
        <end position="819"/>
    </location>
</feature>
<evidence type="ECO:0000259" key="14">
    <source>
        <dbReference type="PROSITE" id="PS50106"/>
    </source>
</evidence>
<dbReference type="SUPFAM" id="SSF52799">
    <property type="entry name" value="(Phosphotyrosine protein) phosphatases II"/>
    <property type="match status" value="1"/>
</dbReference>
<dbReference type="PRINTS" id="PR00700">
    <property type="entry name" value="PRTYPHPHTASE"/>
</dbReference>
<evidence type="ECO:0000256" key="4">
    <source>
        <dbReference type="ARBA" id="ARBA00013064"/>
    </source>
</evidence>
<evidence type="ECO:0000256" key="3">
    <source>
        <dbReference type="ARBA" id="ARBA00009649"/>
    </source>
</evidence>
<dbReference type="PROSITE" id="PS50057">
    <property type="entry name" value="FERM_3"/>
    <property type="match status" value="1"/>
</dbReference>
<name>A0A9N9RP77_9DIPT</name>
<feature type="domain" description="Tyrosine specific protein phosphatases" evidence="12">
    <location>
        <begin position="841"/>
        <end position="898"/>
    </location>
</feature>
<organism evidence="15 16">
    <name type="scientific">Chironomus riparius</name>
    <dbReference type="NCBI Taxonomy" id="315576"/>
    <lineage>
        <taxon>Eukaryota</taxon>
        <taxon>Metazoa</taxon>
        <taxon>Ecdysozoa</taxon>
        <taxon>Arthropoda</taxon>
        <taxon>Hexapoda</taxon>
        <taxon>Insecta</taxon>
        <taxon>Pterygota</taxon>
        <taxon>Neoptera</taxon>
        <taxon>Endopterygota</taxon>
        <taxon>Diptera</taxon>
        <taxon>Nematocera</taxon>
        <taxon>Chironomoidea</taxon>
        <taxon>Chironomidae</taxon>
        <taxon>Chironominae</taxon>
        <taxon>Chironomus</taxon>
    </lineage>
</organism>
<dbReference type="InterPro" id="IPR000299">
    <property type="entry name" value="FERM_domain"/>
</dbReference>
<dbReference type="GO" id="GO:0005856">
    <property type="term" value="C:cytoskeleton"/>
    <property type="evidence" value="ECO:0007669"/>
    <property type="project" value="UniProtKB-SubCell"/>
</dbReference>
<accession>A0A9N9RP77</accession>
<feature type="region of interest" description="Disordered" evidence="10">
    <location>
        <begin position="356"/>
        <end position="418"/>
    </location>
</feature>
<reference evidence="15" key="1">
    <citation type="submission" date="2022-01" db="EMBL/GenBank/DDBJ databases">
        <authorList>
            <person name="King R."/>
        </authorList>
    </citation>
    <scope>NUCLEOTIDE SEQUENCE</scope>
</reference>
<dbReference type="PROSITE" id="PS00661">
    <property type="entry name" value="FERM_2"/>
    <property type="match status" value="1"/>
</dbReference>
<evidence type="ECO:0000259" key="11">
    <source>
        <dbReference type="PROSITE" id="PS50055"/>
    </source>
</evidence>
<dbReference type="InterPro" id="IPR018980">
    <property type="entry name" value="FERM_PH-like_C"/>
</dbReference>
<keyword evidence="6" id="KW-0378">Hydrolase</keyword>
<dbReference type="SMART" id="SM00194">
    <property type="entry name" value="PTPc"/>
    <property type="match status" value="1"/>
</dbReference>
<feature type="domain" description="FERM" evidence="13">
    <location>
        <begin position="28"/>
        <end position="313"/>
    </location>
</feature>
<evidence type="ECO:0000259" key="12">
    <source>
        <dbReference type="PROSITE" id="PS50056"/>
    </source>
</evidence>
<dbReference type="PANTHER" id="PTHR45706">
    <property type="entry name" value="TYROSINE-PROTEIN PHOSPHATASE"/>
    <property type="match status" value="1"/>
</dbReference>
<evidence type="ECO:0000256" key="6">
    <source>
        <dbReference type="ARBA" id="ARBA00022801"/>
    </source>
</evidence>
<dbReference type="Gene3D" id="2.30.29.30">
    <property type="entry name" value="Pleckstrin-homology domain (PH domain)/Phosphotyrosine-binding domain (PTB)"/>
    <property type="match status" value="1"/>
</dbReference>
<comment type="subcellular location">
    <subcellularLocation>
        <location evidence="2">Cell junction</location>
    </subcellularLocation>
    <subcellularLocation>
        <location evidence="1">Cytoplasm</location>
        <location evidence="1">Cytoskeleton</location>
    </subcellularLocation>
</comment>
<dbReference type="Pfam" id="PF00373">
    <property type="entry name" value="FERM_M"/>
    <property type="match status" value="1"/>
</dbReference>
<dbReference type="GO" id="GO:0070161">
    <property type="term" value="C:anchoring junction"/>
    <property type="evidence" value="ECO:0007669"/>
    <property type="project" value="UniProtKB-SubCell"/>
</dbReference>
<dbReference type="Pfam" id="PF00595">
    <property type="entry name" value="PDZ"/>
    <property type="match status" value="1"/>
</dbReference>
<dbReference type="InterPro" id="IPR019747">
    <property type="entry name" value="FERM_CS"/>
</dbReference>
<dbReference type="SUPFAM" id="SSF47031">
    <property type="entry name" value="Second domain of FERM"/>
    <property type="match status" value="1"/>
</dbReference>
<dbReference type="InterPro" id="IPR029021">
    <property type="entry name" value="Prot-tyrosine_phosphatase-like"/>
</dbReference>
<dbReference type="InterPro" id="IPR035963">
    <property type="entry name" value="FERM_2"/>
</dbReference>
<dbReference type="SMART" id="SM01196">
    <property type="entry name" value="FERM_C"/>
    <property type="match status" value="1"/>
</dbReference>
<dbReference type="PROSITE" id="PS50055">
    <property type="entry name" value="TYR_PHOSPHATASE_PTP"/>
    <property type="match status" value="1"/>
</dbReference>
<dbReference type="Gene3D" id="1.20.80.10">
    <property type="match status" value="1"/>
</dbReference>
<dbReference type="OrthoDB" id="5854685at2759"/>
<dbReference type="InterPro" id="IPR029071">
    <property type="entry name" value="Ubiquitin-like_domsf"/>
</dbReference>
<feature type="region of interest" description="Disordered" evidence="10">
    <location>
        <begin position="806"/>
        <end position="825"/>
    </location>
</feature>
<dbReference type="PROSITE" id="PS00383">
    <property type="entry name" value="TYR_PHOSPHATASE_1"/>
    <property type="match status" value="1"/>
</dbReference>
<dbReference type="CDD" id="cd14473">
    <property type="entry name" value="FERM_B-lobe"/>
    <property type="match status" value="1"/>
</dbReference>
<feature type="domain" description="Tyrosine-protein phosphatase" evidence="11">
    <location>
        <begin position="595"/>
        <end position="907"/>
    </location>
</feature>
<dbReference type="SMART" id="SM00404">
    <property type="entry name" value="PTPc_motif"/>
    <property type="match status" value="1"/>
</dbReference>
<dbReference type="GO" id="GO:0004725">
    <property type="term" value="F:protein tyrosine phosphatase activity"/>
    <property type="evidence" value="ECO:0007669"/>
    <property type="project" value="UniProtKB-EC"/>
</dbReference>
<keyword evidence="7" id="KW-0904">Protein phosphatase</keyword>
<dbReference type="PROSITE" id="PS50106">
    <property type="entry name" value="PDZ"/>
    <property type="match status" value="1"/>
</dbReference>